<keyword evidence="3" id="KW-1185">Reference proteome</keyword>
<dbReference type="Proteomes" id="UP000326907">
    <property type="component" value="Unassembled WGS sequence"/>
</dbReference>
<dbReference type="InterPro" id="IPR007497">
    <property type="entry name" value="SIMPL/DUF541"/>
</dbReference>
<organism evidence="2 3">
    <name type="scientific">Streptomyces arboris</name>
    <dbReference type="NCBI Taxonomy" id="2600619"/>
    <lineage>
        <taxon>Bacteria</taxon>
        <taxon>Bacillati</taxon>
        <taxon>Actinomycetota</taxon>
        <taxon>Actinomycetes</taxon>
        <taxon>Kitasatosporales</taxon>
        <taxon>Streptomycetaceae</taxon>
        <taxon>Streptomyces</taxon>
    </lineage>
</organism>
<dbReference type="PANTHER" id="PTHR34387">
    <property type="entry name" value="SLR1258 PROTEIN"/>
    <property type="match status" value="1"/>
</dbReference>
<dbReference type="InterPro" id="IPR052022">
    <property type="entry name" value="26kDa_periplasmic_antigen"/>
</dbReference>
<name>A0A5N5F1M6_9ACTN</name>
<dbReference type="GO" id="GO:0006974">
    <property type="term" value="P:DNA damage response"/>
    <property type="evidence" value="ECO:0007669"/>
    <property type="project" value="TreeGrafter"/>
</dbReference>
<feature type="compositionally biased region" description="Low complexity" evidence="1">
    <location>
        <begin position="21"/>
        <end position="30"/>
    </location>
</feature>
<sequence length="252" mass="27443">MTETPTPQPTPQPTSQPAPTPATHHPYGTPDTPHVTVRGEAHLEADPELAHIAITLTARGTDRRTTLDDLTHRNTTTLDLIKSYGDTIEKLETGTLTINPELTRHGRAERIRAYHGHIQLTATLNDFTTLGELITRLADHELTRIDGPWWSLRPTSPHHATARRQAVREALQRAREYAEALDTRLGALLELSDTGTRHSPLGRAAFAESMPYAAAAGGAEVADAAPINLEPVRQNIDAQVEASFTLIPPALG</sequence>
<feature type="compositionally biased region" description="Pro residues" evidence="1">
    <location>
        <begin position="1"/>
        <end position="20"/>
    </location>
</feature>
<evidence type="ECO:0000256" key="1">
    <source>
        <dbReference type="SAM" id="MobiDB-lite"/>
    </source>
</evidence>
<evidence type="ECO:0000313" key="3">
    <source>
        <dbReference type="Proteomes" id="UP000326907"/>
    </source>
</evidence>
<evidence type="ECO:0000313" key="2">
    <source>
        <dbReference type="EMBL" id="KAB2592254.1"/>
    </source>
</evidence>
<dbReference type="PANTHER" id="PTHR34387:SF1">
    <property type="entry name" value="PERIPLASMIC IMMUNOGENIC PROTEIN"/>
    <property type="match status" value="1"/>
</dbReference>
<dbReference type="Gene3D" id="3.30.70.2970">
    <property type="entry name" value="Protein of unknown function (DUF541), domain 2"/>
    <property type="match status" value="1"/>
</dbReference>
<dbReference type="Gene3D" id="3.30.110.170">
    <property type="entry name" value="Protein of unknown function (DUF541), domain 1"/>
    <property type="match status" value="1"/>
</dbReference>
<accession>A0A5N5F1M6</accession>
<comment type="caution">
    <text evidence="2">The sequence shown here is derived from an EMBL/GenBank/DDBJ whole genome shotgun (WGS) entry which is preliminary data.</text>
</comment>
<dbReference type="EMBL" id="VYUA01000008">
    <property type="protein sequence ID" value="KAB2592254.1"/>
    <property type="molecule type" value="Genomic_DNA"/>
</dbReference>
<proteinExistence type="predicted"/>
<dbReference type="Pfam" id="PF04402">
    <property type="entry name" value="SIMPL"/>
    <property type="match status" value="1"/>
</dbReference>
<gene>
    <name evidence="2" type="ORF">F5983_11455</name>
</gene>
<feature type="region of interest" description="Disordered" evidence="1">
    <location>
        <begin position="1"/>
        <end position="35"/>
    </location>
</feature>
<dbReference type="RefSeq" id="WP_151510232.1">
    <property type="nucleotide sequence ID" value="NZ_VYUA01000008.1"/>
</dbReference>
<dbReference type="AlphaFoldDB" id="A0A5N5F1M6"/>
<reference evidence="2 3" key="1">
    <citation type="submission" date="2019-09" db="EMBL/GenBank/DDBJ databases">
        <authorList>
            <person name="Liu P."/>
        </authorList>
    </citation>
    <scope>NUCLEOTIDE SEQUENCE [LARGE SCALE GENOMIC DNA]</scope>
    <source>
        <strain evidence="2 3">TRM68085</strain>
    </source>
</reference>
<protein>
    <submittedName>
        <fullName evidence="2">DUF541 domain-containing protein</fullName>
    </submittedName>
</protein>